<evidence type="ECO:0000259" key="11">
    <source>
        <dbReference type="Pfam" id="PF23598"/>
    </source>
</evidence>
<evidence type="ECO:0000313" key="12">
    <source>
        <dbReference type="EnsemblPlants" id="HORVU.MOREX.r3.3HG0318450.1"/>
    </source>
</evidence>
<dbReference type="InterPro" id="IPR032675">
    <property type="entry name" value="LRR_dom_sf"/>
</dbReference>
<evidence type="ECO:0000259" key="10">
    <source>
        <dbReference type="Pfam" id="PF23559"/>
    </source>
</evidence>
<organism evidence="12 13">
    <name type="scientific">Hordeum vulgare subsp. vulgare</name>
    <name type="common">Domesticated barley</name>
    <dbReference type="NCBI Taxonomy" id="112509"/>
    <lineage>
        <taxon>Eukaryota</taxon>
        <taxon>Viridiplantae</taxon>
        <taxon>Streptophyta</taxon>
        <taxon>Embryophyta</taxon>
        <taxon>Tracheophyta</taxon>
        <taxon>Spermatophyta</taxon>
        <taxon>Magnoliopsida</taxon>
        <taxon>Liliopsida</taxon>
        <taxon>Poales</taxon>
        <taxon>Poaceae</taxon>
        <taxon>BOP clade</taxon>
        <taxon>Pooideae</taxon>
        <taxon>Triticodae</taxon>
        <taxon>Triticeae</taxon>
        <taxon>Hordeinae</taxon>
        <taxon>Hordeum</taxon>
    </lineage>
</organism>
<dbReference type="RefSeq" id="XP_044974168.1">
    <property type="nucleotide sequence ID" value="XM_045118233.1"/>
</dbReference>
<accession>A0A8I6XUI0</accession>
<dbReference type="GeneID" id="123442154"/>
<dbReference type="CDD" id="cd14798">
    <property type="entry name" value="RX-CC_like"/>
    <property type="match status" value="1"/>
</dbReference>
<dbReference type="PANTHER" id="PTHR23155:SF1116">
    <property type="entry name" value="OS12G0273300 PROTEIN"/>
    <property type="match status" value="1"/>
</dbReference>
<dbReference type="Gramene" id="HORVU.MOREX.r2.3HG0265710.1">
    <property type="protein sequence ID" value="HORVU.MOREX.r2.3HG0265710.1"/>
    <property type="gene ID" value="HORVU.MOREX.r2.3HG0265710"/>
</dbReference>
<evidence type="ECO:0000259" key="9">
    <source>
        <dbReference type="Pfam" id="PF18052"/>
    </source>
</evidence>
<feature type="domain" description="Disease resistance R13L4/SHOC-2-like LRR" evidence="11">
    <location>
        <begin position="555"/>
        <end position="914"/>
    </location>
</feature>
<evidence type="ECO:0000256" key="4">
    <source>
        <dbReference type="ARBA" id="ARBA00022741"/>
    </source>
</evidence>
<dbReference type="InterPro" id="IPR058922">
    <property type="entry name" value="WHD_DRP"/>
</dbReference>
<feature type="domain" description="NB-ARC" evidence="8">
    <location>
        <begin position="173"/>
        <end position="348"/>
    </location>
</feature>
<dbReference type="PRINTS" id="PR00364">
    <property type="entry name" value="DISEASERSIST"/>
</dbReference>
<keyword evidence="4" id="KW-0547">Nucleotide-binding</keyword>
<dbReference type="InterPro" id="IPR002182">
    <property type="entry name" value="NB-ARC"/>
</dbReference>
<dbReference type="OrthoDB" id="682957at2759"/>
<dbReference type="Pfam" id="PF18052">
    <property type="entry name" value="Rx_N"/>
    <property type="match status" value="1"/>
</dbReference>
<dbReference type="AlphaFoldDB" id="A0A8I6XUI0"/>
<dbReference type="Gene3D" id="1.20.5.4130">
    <property type="match status" value="1"/>
</dbReference>
<dbReference type="EnsemblPlants" id="HORVU.MOREX.r3.3HG0318450.1">
    <property type="protein sequence ID" value="HORVU.MOREX.r3.3HG0318450.1"/>
    <property type="gene ID" value="HORVU.MOREX.r3.3HG0318450"/>
</dbReference>
<name>A0A8I6XUI0_HORVV</name>
<evidence type="ECO:0000313" key="13">
    <source>
        <dbReference type="Proteomes" id="UP000011116"/>
    </source>
</evidence>
<evidence type="ECO:0000256" key="6">
    <source>
        <dbReference type="ARBA" id="ARBA00023054"/>
    </source>
</evidence>
<dbReference type="SUPFAM" id="SSF52058">
    <property type="entry name" value="L domain-like"/>
    <property type="match status" value="1"/>
</dbReference>
<dbReference type="Pfam" id="PF23559">
    <property type="entry name" value="WHD_DRP"/>
    <property type="match status" value="1"/>
</dbReference>
<dbReference type="GO" id="GO:0002758">
    <property type="term" value="P:innate immune response-activating signaling pathway"/>
    <property type="evidence" value="ECO:0007669"/>
    <property type="project" value="UniProtKB-ARBA"/>
</dbReference>
<protein>
    <recommendedName>
        <fullName evidence="14">RGH1</fullName>
    </recommendedName>
</protein>
<dbReference type="InterPro" id="IPR036388">
    <property type="entry name" value="WH-like_DNA-bd_sf"/>
</dbReference>
<sequence>MEIAMGAIGPLLPKLGELLMGELTMEKKVRKGIESLVTELKLMHAVLSKVAKVPADQLDEGVKIWAGKVKELSYQMEDIVDAFMVRVEDGGEPANPKNRVKKIVKKVKKLFKNGKDLHRISDALEEVVVQAKQLAELRQRYEQETRDTSSNTSVDPRMVALYTDVTELVGIEETRDQLINMLIGGDDWSKHPLKTVSIVGFGGLGKTTLARAAYDKIKLNFDCGAFVSVSQNPNIKKILKSILFELDKVKYTGIYNVEREETHLIDELIEFLHEKRYLIIIDDIWDKEVWKLIKCAFSKKSPGSRLITTTRVISVSEACCPSRDDIYKMKPLSNDVSRTLFCKRVFSDDKVCPQELVQVTEDILKKCGGIPLAIITIASLLASNHQIKTKDQWYALLNSIGRGLTEDRSVEEMKKILLFSYYDLPSYLKPCLLYLSIFPEDHEIRRDRLIWRWISEGFVYSEKKDISLYELGDSYFNELVNRNMIQPIDIGYDEKVNACRVHDMVLDLICSLSSEENFVTILDDTRRKMGNSKIKVRRLSIQNSKIDVGTTRMEHVRSVTVFSDNVVGKVLDISRFEVLRVLDLEGSHVSDVGYVGKLLHLRYLGLKGTHVKDLPMEIGKLQFLLTLDLRGTEIRVLPSSVVQLRRLMCLYVDYGMVLSGIGNLTSLEVLDDLGLSEVDLDFVKELGHLTKLRVLRLDLDGLDESLGKALEESIGNMDKLDSLDVYVRRGVINCLSEDWVAPPQLRRLAFPSSDSWFKTLPSWINPSSLPLLSYLDITVFEVRSEAIQLLGTLPALVYLKIMNHSVYWEGHEVEAPVLSSGALFPCATECRFFGIGAVPSMFPQGAAPRLKVLWFAFPAKWVSRESFDLGMRHLPSLERVEVDVMEGASSQEEVDEAKAAVRAAADGHPNRPVLRFSTQ</sequence>
<gene>
    <name evidence="12" type="primary">LOC123442154</name>
</gene>
<keyword evidence="2" id="KW-0433">Leucine-rich repeat</keyword>
<dbReference type="Gene3D" id="3.80.10.10">
    <property type="entry name" value="Ribonuclease Inhibitor"/>
    <property type="match status" value="1"/>
</dbReference>
<evidence type="ECO:0000256" key="1">
    <source>
        <dbReference type="ARBA" id="ARBA00008894"/>
    </source>
</evidence>
<evidence type="ECO:0008006" key="14">
    <source>
        <dbReference type="Google" id="ProtNLM"/>
    </source>
</evidence>
<keyword evidence="5" id="KW-0611">Plant defense</keyword>
<dbReference type="Pfam" id="PF00931">
    <property type="entry name" value="NB-ARC"/>
    <property type="match status" value="1"/>
</dbReference>
<dbReference type="PANTHER" id="PTHR23155">
    <property type="entry name" value="DISEASE RESISTANCE PROTEIN RP"/>
    <property type="match status" value="1"/>
</dbReference>
<keyword evidence="13" id="KW-1185">Reference proteome</keyword>
<dbReference type="KEGG" id="hvg:123442154"/>
<evidence type="ECO:0000256" key="2">
    <source>
        <dbReference type="ARBA" id="ARBA00022614"/>
    </source>
</evidence>
<evidence type="ECO:0000256" key="3">
    <source>
        <dbReference type="ARBA" id="ARBA00022737"/>
    </source>
</evidence>
<dbReference type="Proteomes" id="UP000011116">
    <property type="component" value="Chromosome 3H"/>
</dbReference>
<dbReference type="GO" id="GO:0009626">
    <property type="term" value="P:plant-type hypersensitive response"/>
    <property type="evidence" value="ECO:0007669"/>
    <property type="project" value="UniProtKB-ARBA"/>
</dbReference>
<dbReference type="Gene3D" id="1.10.8.430">
    <property type="entry name" value="Helical domain of apoptotic protease-activating factors"/>
    <property type="match status" value="1"/>
</dbReference>
<reference evidence="12" key="3">
    <citation type="submission" date="2022-01" db="UniProtKB">
        <authorList>
            <consortium name="EnsemblPlants"/>
        </authorList>
    </citation>
    <scope>IDENTIFICATION</scope>
    <source>
        <strain evidence="12">subsp. vulgare</strain>
    </source>
</reference>
<dbReference type="Gene3D" id="1.10.10.10">
    <property type="entry name" value="Winged helix-like DNA-binding domain superfamily/Winged helix DNA-binding domain"/>
    <property type="match status" value="1"/>
</dbReference>
<dbReference type="SMR" id="A0A8I6XUI0"/>
<feature type="domain" description="Disease resistance protein winged helix" evidence="10">
    <location>
        <begin position="437"/>
        <end position="509"/>
    </location>
</feature>
<dbReference type="InterPro" id="IPR027417">
    <property type="entry name" value="P-loop_NTPase"/>
</dbReference>
<feature type="coiled-coil region" evidence="7">
    <location>
        <begin position="120"/>
        <end position="147"/>
    </location>
</feature>
<dbReference type="InterPro" id="IPR042197">
    <property type="entry name" value="Apaf_helical"/>
</dbReference>
<keyword evidence="6 7" id="KW-0175">Coiled coil</keyword>
<dbReference type="GO" id="GO:0043531">
    <property type="term" value="F:ADP binding"/>
    <property type="evidence" value="ECO:0007669"/>
    <property type="project" value="InterPro"/>
</dbReference>
<dbReference type="FunFam" id="3.40.50.300:FF:001091">
    <property type="entry name" value="Probable disease resistance protein At1g61300"/>
    <property type="match status" value="1"/>
</dbReference>
<dbReference type="Gramene" id="HORVU.MOREX.r3.3HG0318450.1">
    <property type="protein sequence ID" value="HORVU.MOREX.r3.3HG0318450.1"/>
    <property type="gene ID" value="HORVU.MOREX.r3.3HG0318450"/>
</dbReference>
<evidence type="ECO:0000256" key="7">
    <source>
        <dbReference type="SAM" id="Coils"/>
    </source>
</evidence>
<dbReference type="InterPro" id="IPR038005">
    <property type="entry name" value="RX-like_CC"/>
</dbReference>
<evidence type="ECO:0000259" key="8">
    <source>
        <dbReference type="Pfam" id="PF00931"/>
    </source>
</evidence>
<comment type="similarity">
    <text evidence="1">Belongs to the disease resistance NB-LRR family.</text>
</comment>
<dbReference type="InterPro" id="IPR055414">
    <property type="entry name" value="LRR_R13L4/SHOC2-like"/>
</dbReference>
<feature type="domain" description="Disease resistance N-terminal" evidence="9">
    <location>
        <begin position="7"/>
        <end position="91"/>
    </location>
</feature>
<dbReference type="GO" id="GO:0042742">
    <property type="term" value="P:defense response to bacterium"/>
    <property type="evidence" value="ECO:0007669"/>
    <property type="project" value="UniProtKB-ARBA"/>
</dbReference>
<proteinExistence type="inferred from homology"/>
<dbReference type="InterPro" id="IPR044974">
    <property type="entry name" value="Disease_R_plants"/>
</dbReference>
<evidence type="ECO:0000256" key="5">
    <source>
        <dbReference type="ARBA" id="ARBA00022821"/>
    </source>
</evidence>
<keyword evidence="3" id="KW-0677">Repeat</keyword>
<dbReference type="FunFam" id="1.10.10.10:FF:000322">
    <property type="entry name" value="Probable disease resistance protein At1g63360"/>
    <property type="match status" value="1"/>
</dbReference>
<dbReference type="SUPFAM" id="SSF52540">
    <property type="entry name" value="P-loop containing nucleoside triphosphate hydrolases"/>
    <property type="match status" value="1"/>
</dbReference>
<dbReference type="InterPro" id="IPR041118">
    <property type="entry name" value="Rx_N"/>
</dbReference>
<reference evidence="12" key="2">
    <citation type="submission" date="2020-10" db="EMBL/GenBank/DDBJ databases">
        <authorList>
            <person name="Scholz U."/>
            <person name="Mascher M."/>
            <person name="Fiebig A."/>
        </authorList>
    </citation>
    <scope>NUCLEOTIDE SEQUENCE [LARGE SCALE GENOMIC DNA]</scope>
    <source>
        <strain evidence="12">cv. Morex</strain>
    </source>
</reference>
<reference evidence="13" key="1">
    <citation type="journal article" date="2012" name="Nature">
        <title>A physical, genetic and functional sequence assembly of the barley genome.</title>
        <authorList>
            <consortium name="The International Barley Genome Sequencing Consortium"/>
            <person name="Mayer K.F."/>
            <person name="Waugh R."/>
            <person name="Brown J.W."/>
            <person name="Schulman A."/>
            <person name="Langridge P."/>
            <person name="Platzer M."/>
            <person name="Fincher G.B."/>
            <person name="Muehlbauer G.J."/>
            <person name="Sato K."/>
            <person name="Close T.J."/>
            <person name="Wise R.P."/>
            <person name="Stein N."/>
        </authorList>
    </citation>
    <scope>NUCLEOTIDE SEQUENCE [LARGE SCALE GENOMIC DNA]</scope>
    <source>
        <strain evidence="13">cv. Morex</strain>
    </source>
</reference>
<dbReference type="Gene3D" id="3.40.50.300">
    <property type="entry name" value="P-loop containing nucleotide triphosphate hydrolases"/>
    <property type="match status" value="1"/>
</dbReference>
<dbReference type="Pfam" id="PF23598">
    <property type="entry name" value="LRR_14"/>
    <property type="match status" value="1"/>
</dbReference>